<dbReference type="CDD" id="cd03467">
    <property type="entry name" value="Rieske"/>
    <property type="match status" value="1"/>
</dbReference>
<comment type="function">
    <text evidence="7">May be involved in the formation or repair of [Fe-S] clusters present in iron-sulfur proteins.</text>
</comment>
<evidence type="ECO:0000256" key="4">
    <source>
        <dbReference type="ARBA" id="ARBA00023014"/>
    </source>
</evidence>
<dbReference type="SUPFAM" id="SSF50022">
    <property type="entry name" value="ISP domain"/>
    <property type="match status" value="1"/>
</dbReference>
<dbReference type="InterPro" id="IPR034904">
    <property type="entry name" value="FSCA_dom_sf"/>
</dbReference>
<accession>A0AAV3XL77</accession>
<proteinExistence type="inferred from homology"/>
<sequence length="290" mass="32624">MTIAKDKPTVEEKSTLEELVAEISRFEAIISEWDEGQRCVVVGLKRAIEDLHKEALTRLIRTVKQESLEALRHAVEDEVVYGILRYHELVKPPQAPLEQRIQTALEAVRPSLKSHDGDVELVAVKLPDTVEIRLIGNCSHCVASSLTLTEGIEHTIKAYCPEITHVVAVNKTKEADLSLTSPFEGTIEDRCVEVTRVEKIPEWCVLAAEVDGQRVILWRKGDKITCYRNACTHLAYPIDMGQVSNGIITCPFHRFKYKLETGECLTAPELPLESYPVRVDGNKVFVQVEK</sequence>
<evidence type="ECO:0000256" key="5">
    <source>
        <dbReference type="ARBA" id="ARBA00034078"/>
    </source>
</evidence>
<organism evidence="9 10">
    <name type="scientific">Microseira wollei NIES-4236</name>
    <dbReference type="NCBI Taxonomy" id="2530354"/>
    <lineage>
        <taxon>Bacteria</taxon>
        <taxon>Bacillati</taxon>
        <taxon>Cyanobacteriota</taxon>
        <taxon>Cyanophyceae</taxon>
        <taxon>Oscillatoriophycideae</taxon>
        <taxon>Aerosakkonematales</taxon>
        <taxon>Aerosakkonemataceae</taxon>
        <taxon>Microseira</taxon>
    </lineage>
</organism>
<evidence type="ECO:0000256" key="2">
    <source>
        <dbReference type="ARBA" id="ARBA00022723"/>
    </source>
</evidence>
<evidence type="ECO:0000259" key="8">
    <source>
        <dbReference type="PROSITE" id="PS51296"/>
    </source>
</evidence>
<dbReference type="PROSITE" id="PS51296">
    <property type="entry name" value="RIESKE"/>
    <property type="match status" value="1"/>
</dbReference>
<keyword evidence="2" id="KW-0479">Metal-binding</keyword>
<comment type="caution">
    <text evidence="9">The sequence shown here is derived from an EMBL/GenBank/DDBJ whole genome shotgun (WGS) entry which is preliminary data.</text>
</comment>
<keyword evidence="10" id="KW-1185">Reference proteome</keyword>
<evidence type="ECO:0000256" key="7">
    <source>
        <dbReference type="ARBA" id="ARBA00049958"/>
    </source>
</evidence>
<dbReference type="Gene3D" id="2.102.10.10">
    <property type="entry name" value="Rieske [2Fe-2S] iron-sulphur domain"/>
    <property type="match status" value="1"/>
</dbReference>
<dbReference type="InterPro" id="IPR001075">
    <property type="entry name" value="NIF_FeS_clus_asmbl_NifU_C"/>
</dbReference>
<dbReference type="RefSeq" id="WP_226592216.1">
    <property type="nucleotide sequence ID" value="NZ_BLAY01000221.1"/>
</dbReference>
<evidence type="ECO:0000256" key="6">
    <source>
        <dbReference type="ARBA" id="ARBA00038001"/>
    </source>
</evidence>
<dbReference type="InterPro" id="IPR017941">
    <property type="entry name" value="Rieske_2Fe-2S"/>
</dbReference>
<evidence type="ECO:0000256" key="3">
    <source>
        <dbReference type="ARBA" id="ARBA00023004"/>
    </source>
</evidence>
<dbReference type="GO" id="GO:0016705">
    <property type="term" value="F:oxidoreductase activity, acting on paired donors, with incorporation or reduction of molecular oxygen"/>
    <property type="evidence" value="ECO:0007669"/>
    <property type="project" value="UniProtKB-ARBA"/>
</dbReference>
<evidence type="ECO:0000256" key="1">
    <source>
        <dbReference type="ARBA" id="ARBA00022714"/>
    </source>
</evidence>
<keyword evidence="1" id="KW-0001">2Fe-2S</keyword>
<dbReference type="InterPro" id="IPR036922">
    <property type="entry name" value="Rieske_2Fe-2S_sf"/>
</dbReference>
<dbReference type="AlphaFoldDB" id="A0AAV3XL77"/>
<evidence type="ECO:0000313" key="10">
    <source>
        <dbReference type="Proteomes" id="UP001050975"/>
    </source>
</evidence>
<dbReference type="Gene3D" id="3.30.300.130">
    <property type="entry name" value="Fe-S cluster assembly (FSCA)"/>
    <property type="match status" value="1"/>
</dbReference>
<evidence type="ECO:0000313" key="9">
    <source>
        <dbReference type="EMBL" id="GET43418.1"/>
    </source>
</evidence>
<name>A0AAV3XL77_9CYAN</name>
<dbReference type="GO" id="GO:0016226">
    <property type="term" value="P:iron-sulfur cluster assembly"/>
    <property type="evidence" value="ECO:0007669"/>
    <property type="project" value="InterPro"/>
</dbReference>
<feature type="domain" description="Rieske" evidence="8">
    <location>
        <begin position="192"/>
        <end position="286"/>
    </location>
</feature>
<reference evidence="9" key="1">
    <citation type="submission" date="2019-10" db="EMBL/GenBank/DDBJ databases">
        <title>Draft genome sequece of Microseira wollei NIES-4236.</title>
        <authorList>
            <person name="Yamaguchi H."/>
            <person name="Suzuki S."/>
            <person name="Kawachi M."/>
        </authorList>
    </citation>
    <scope>NUCLEOTIDE SEQUENCE</scope>
    <source>
        <strain evidence="9">NIES-4236</strain>
    </source>
</reference>
<dbReference type="Proteomes" id="UP001050975">
    <property type="component" value="Unassembled WGS sequence"/>
</dbReference>
<gene>
    <name evidence="9" type="ORF">MiSe_82410</name>
</gene>
<comment type="cofactor">
    <cofactor evidence="5">
        <name>[2Fe-2S] cluster</name>
        <dbReference type="ChEBI" id="CHEBI:190135"/>
    </cofactor>
</comment>
<protein>
    <submittedName>
        <fullName evidence="9">Rieske (2Fe-2S) domain-containing protein</fullName>
    </submittedName>
</protein>
<keyword evidence="4" id="KW-0411">Iron-sulfur</keyword>
<dbReference type="SUPFAM" id="SSF117916">
    <property type="entry name" value="Fe-S cluster assembly (FSCA) domain-like"/>
    <property type="match status" value="1"/>
</dbReference>
<dbReference type="GO" id="GO:0051537">
    <property type="term" value="F:2 iron, 2 sulfur cluster binding"/>
    <property type="evidence" value="ECO:0007669"/>
    <property type="project" value="UniProtKB-KW"/>
</dbReference>
<dbReference type="GO" id="GO:0005506">
    <property type="term" value="F:iron ion binding"/>
    <property type="evidence" value="ECO:0007669"/>
    <property type="project" value="InterPro"/>
</dbReference>
<dbReference type="EMBL" id="BLAY01000221">
    <property type="protein sequence ID" value="GET43418.1"/>
    <property type="molecule type" value="Genomic_DNA"/>
</dbReference>
<dbReference type="Pfam" id="PF01106">
    <property type="entry name" value="NifU"/>
    <property type="match status" value="1"/>
</dbReference>
<comment type="similarity">
    <text evidence="6">Belongs to the bacterial ring-hydroxylating dioxygenase ferredoxin component family.</text>
</comment>
<dbReference type="PANTHER" id="PTHR21496:SF0">
    <property type="entry name" value="RIESKE DOMAIN-CONTAINING PROTEIN"/>
    <property type="match status" value="1"/>
</dbReference>
<dbReference type="PANTHER" id="PTHR21496">
    <property type="entry name" value="FERREDOXIN-RELATED"/>
    <property type="match status" value="1"/>
</dbReference>
<dbReference type="GO" id="GO:0004497">
    <property type="term" value="F:monooxygenase activity"/>
    <property type="evidence" value="ECO:0007669"/>
    <property type="project" value="UniProtKB-ARBA"/>
</dbReference>
<keyword evidence="3" id="KW-0408">Iron</keyword>
<dbReference type="Pfam" id="PF00355">
    <property type="entry name" value="Rieske"/>
    <property type="match status" value="1"/>
</dbReference>